<dbReference type="Gene3D" id="3.40.50.2000">
    <property type="entry name" value="Glycogen Phosphorylase B"/>
    <property type="match status" value="2"/>
</dbReference>
<sequence length="483" mass="55241">MKVLFVVSECVPFVKSGGLGDVAGALPKELKKLGTDVRVILPKYGQIPEVFKNKMKRVQTTFVDVGWRHQYCGVEKLVHDNVTYYFIDNEYYFNRDSLYGHFDDGERFSFFCRAVLESMTAIDFIPDVIHCHDWHTGMVNFILEREYKQNPRFEHIQSVFTIHNLQFQGVFPPSILHDLLRIDSKHFNADELEFYGNVNFMKAALVSSGYITTVSPTYKDEIQTAYFGEKLDGVLRHRNDALVGIINGIDDDLYSPETNEYIEANYSVSKMGNKTLNKAALQKLCGLPVKEETPIIAMVSRLTKQKGLDLVTCVLHEVLNEDVQIVVLGTGEPQFEHYFRELSYQHPEKVKTFIGFDEPLAHQIYAGADMFLMPSKFEPCGLGQLIALRYGTIPIVRETGGLNDTVHSYDETTLEGNGFSFTNFNAHDMLHTIRRAVSMYEQPKVWDGIMKEAMERDYSWAKSAFKYNQLYSTLMARSGVHVL</sequence>
<evidence type="ECO:0000259" key="8">
    <source>
        <dbReference type="Pfam" id="PF00534"/>
    </source>
</evidence>
<comment type="similarity">
    <text evidence="3 7">Belongs to the glycosyltransferase 1 family. Bacterial/plant glycogen synthase subfamily.</text>
</comment>
<dbReference type="InterPro" id="IPR001296">
    <property type="entry name" value="Glyco_trans_1"/>
</dbReference>
<protein>
    <recommendedName>
        <fullName evidence="7">Glycogen synthase</fullName>
        <ecNumber evidence="7">2.4.1.21</ecNumber>
    </recommendedName>
    <alternativeName>
        <fullName evidence="7">Starch [bacterial glycogen] synthase</fullName>
    </alternativeName>
</protein>
<gene>
    <name evidence="7 10" type="primary">glgA</name>
    <name evidence="10" type="ORF">FZC75_12750</name>
</gene>
<dbReference type="SUPFAM" id="SSF53756">
    <property type="entry name" value="UDP-Glycosyltransferase/glycogen phosphorylase"/>
    <property type="match status" value="1"/>
</dbReference>
<dbReference type="NCBIfam" id="NF001899">
    <property type="entry name" value="PRK00654.1-2"/>
    <property type="match status" value="1"/>
</dbReference>
<evidence type="ECO:0000256" key="3">
    <source>
        <dbReference type="ARBA" id="ARBA00010281"/>
    </source>
</evidence>
<comment type="caution">
    <text evidence="10">The sequence shown here is derived from an EMBL/GenBank/DDBJ whole genome shotgun (WGS) entry which is preliminary data.</text>
</comment>
<keyword evidence="4 7" id="KW-0328">Glycosyltransferase</keyword>
<dbReference type="GO" id="GO:0009011">
    <property type="term" value="F:alpha-1,4-glucan glucosyltransferase (ADP-glucose donor) activity"/>
    <property type="evidence" value="ECO:0007669"/>
    <property type="project" value="UniProtKB-UniRule"/>
</dbReference>
<name>A0A5D4T6R4_9BACI</name>
<dbReference type="Pfam" id="PF08323">
    <property type="entry name" value="Glyco_transf_5"/>
    <property type="match status" value="1"/>
</dbReference>
<organism evidence="10 11">
    <name type="scientific">Sutcliffiella horikoshii</name>
    <dbReference type="NCBI Taxonomy" id="79883"/>
    <lineage>
        <taxon>Bacteria</taxon>
        <taxon>Bacillati</taxon>
        <taxon>Bacillota</taxon>
        <taxon>Bacilli</taxon>
        <taxon>Bacillales</taxon>
        <taxon>Bacillaceae</taxon>
        <taxon>Sutcliffiella</taxon>
    </lineage>
</organism>
<keyword evidence="5 7" id="KW-0808">Transferase</keyword>
<dbReference type="CDD" id="cd03791">
    <property type="entry name" value="GT5_Glycogen_synthase_DULL1-like"/>
    <property type="match status" value="1"/>
</dbReference>
<evidence type="ECO:0000259" key="9">
    <source>
        <dbReference type="Pfam" id="PF08323"/>
    </source>
</evidence>
<dbReference type="UniPathway" id="UPA00164"/>
<evidence type="ECO:0000313" key="11">
    <source>
        <dbReference type="Proteomes" id="UP000324517"/>
    </source>
</evidence>
<dbReference type="EMBL" id="VTET01000006">
    <property type="protein sequence ID" value="TYS71417.1"/>
    <property type="molecule type" value="Genomic_DNA"/>
</dbReference>
<evidence type="ECO:0000256" key="7">
    <source>
        <dbReference type="HAMAP-Rule" id="MF_00484"/>
    </source>
</evidence>
<dbReference type="PANTHER" id="PTHR45825">
    <property type="entry name" value="GRANULE-BOUND STARCH SYNTHASE 1, CHLOROPLASTIC/AMYLOPLASTIC"/>
    <property type="match status" value="1"/>
</dbReference>
<dbReference type="NCBIfam" id="TIGR02095">
    <property type="entry name" value="glgA"/>
    <property type="match status" value="1"/>
</dbReference>
<dbReference type="InterPro" id="IPR011835">
    <property type="entry name" value="GS/SS"/>
</dbReference>
<dbReference type="OrthoDB" id="9808590at2"/>
<evidence type="ECO:0000256" key="5">
    <source>
        <dbReference type="ARBA" id="ARBA00022679"/>
    </source>
</evidence>
<evidence type="ECO:0000313" key="10">
    <source>
        <dbReference type="EMBL" id="TYS71417.1"/>
    </source>
</evidence>
<reference evidence="10 11" key="1">
    <citation type="submission" date="2019-08" db="EMBL/GenBank/DDBJ databases">
        <title>Bacillus genomes from the desert of Cuatro Cienegas, Coahuila.</title>
        <authorList>
            <person name="Olmedo-Alvarez G."/>
        </authorList>
    </citation>
    <scope>NUCLEOTIDE SEQUENCE [LARGE SCALE GENOMIC DNA]</scope>
    <source>
        <strain evidence="10 11">CH98b_3T</strain>
    </source>
</reference>
<feature type="binding site" evidence="7">
    <location>
        <position position="15"/>
    </location>
    <ligand>
        <name>ADP-alpha-D-glucose</name>
        <dbReference type="ChEBI" id="CHEBI:57498"/>
    </ligand>
</feature>
<accession>A0A5D4T6R4</accession>
<dbReference type="AlphaFoldDB" id="A0A5D4T6R4"/>
<feature type="domain" description="Starch synthase catalytic" evidence="9">
    <location>
        <begin position="2"/>
        <end position="237"/>
    </location>
</feature>
<comment type="pathway">
    <text evidence="7">Glycan biosynthesis; glycogen biosynthesis.</text>
</comment>
<dbReference type="NCBIfam" id="NF001898">
    <property type="entry name" value="PRK00654.1-1"/>
    <property type="match status" value="1"/>
</dbReference>
<feature type="domain" description="Glycosyl transferase family 1" evidence="8">
    <location>
        <begin position="289"/>
        <end position="446"/>
    </location>
</feature>
<dbReference type="EC" id="2.4.1.21" evidence="7"/>
<comment type="function">
    <text evidence="2 7">Synthesizes alpha-1,4-glucan chains using ADP-glucose.</text>
</comment>
<dbReference type="RefSeq" id="WP_148979610.1">
    <property type="nucleotide sequence ID" value="NZ_JBNIKO010000003.1"/>
</dbReference>
<dbReference type="Pfam" id="PF00534">
    <property type="entry name" value="Glycos_transf_1"/>
    <property type="match status" value="1"/>
</dbReference>
<evidence type="ECO:0000256" key="6">
    <source>
        <dbReference type="ARBA" id="ARBA00023056"/>
    </source>
</evidence>
<keyword evidence="6 7" id="KW-0320">Glycogen biosynthesis</keyword>
<comment type="catalytic activity">
    <reaction evidence="1 7">
        <text>[(1-&gt;4)-alpha-D-glucosyl](n) + ADP-alpha-D-glucose = [(1-&gt;4)-alpha-D-glucosyl](n+1) + ADP + H(+)</text>
        <dbReference type="Rhea" id="RHEA:18189"/>
        <dbReference type="Rhea" id="RHEA-COMP:9584"/>
        <dbReference type="Rhea" id="RHEA-COMP:9587"/>
        <dbReference type="ChEBI" id="CHEBI:15378"/>
        <dbReference type="ChEBI" id="CHEBI:15444"/>
        <dbReference type="ChEBI" id="CHEBI:57498"/>
        <dbReference type="ChEBI" id="CHEBI:456216"/>
        <dbReference type="EC" id="2.4.1.21"/>
    </reaction>
</comment>
<dbReference type="Proteomes" id="UP000324517">
    <property type="component" value="Unassembled WGS sequence"/>
</dbReference>
<proteinExistence type="inferred from homology"/>
<dbReference type="GO" id="GO:0004373">
    <property type="term" value="F:alpha-1,4-glucan glucosyltransferase (UDP-glucose donor) activity"/>
    <property type="evidence" value="ECO:0007669"/>
    <property type="project" value="InterPro"/>
</dbReference>
<evidence type="ECO:0000256" key="2">
    <source>
        <dbReference type="ARBA" id="ARBA00002764"/>
    </source>
</evidence>
<evidence type="ECO:0000256" key="4">
    <source>
        <dbReference type="ARBA" id="ARBA00022676"/>
    </source>
</evidence>
<evidence type="ECO:0000256" key="1">
    <source>
        <dbReference type="ARBA" id="ARBA00001478"/>
    </source>
</evidence>
<dbReference type="GO" id="GO:0005978">
    <property type="term" value="P:glycogen biosynthetic process"/>
    <property type="evidence" value="ECO:0007669"/>
    <property type="project" value="UniProtKB-UniRule"/>
</dbReference>
<dbReference type="InterPro" id="IPR013534">
    <property type="entry name" value="Starch_synth_cat_dom"/>
</dbReference>
<dbReference type="PANTHER" id="PTHR45825:SF11">
    <property type="entry name" value="ALPHA AMYLASE DOMAIN-CONTAINING PROTEIN"/>
    <property type="match status" value="1"/>
</dbReference>
<dbReference type="HAMAP" id="MF_00484">
    <property type="entry name" value="Glycogen_synth"/>
    <property type="match status" value="1"/>
</dbReference>